<sequence length="69" mass="7856">MKKTVIGALMVISILTLGAEKGKTTEPAVPDFEAQMEKADKIESYKAKKDSAWHKNEYKKVLKYLKKKK</sequence>
<gene>
    <name evidence="1" type="ordered locus">Sterm_0278</name>
</gene>
<organism evidence="1 2">
    <name type="scientific">Sebaldella termitidis (strain ATCC 33386 / NCTC 11300)</name>
    <dbReference type="NCBI Taxonomy" id="526218"/>
    <lineage>
        <taxon>Bacteria</taxon>
        <taxon>Fusobacteriati</taxon>
        <taxon>Fusobacteriota</taxon>
        <taxon>Fusobacteriia</taxon>
        <taxon>Fusobacteriales</taxon>
        <taxon>Leptotrichiaceae</taxon>
        <taxon>Sebaldella</taxon>
    </lineage>
</organism>
<dbReference type="RefSeq" id="WP_012859762.1">
    <property type="nucleotide sequence ID" value="NC_013517.1"/>
</dbReference>
<evidence type="ECO:0000313" key="2">
    <source>
        <dbReference type="Proteomes" id="UP000000845"/>
    </source>
</evidence>
<reference evidence="2" key="1">
    <citation type="submission" date="2009-09" db="EMBL/GenBank/DDBJ databases">
        <title>The complete chromosome of Sebaldella termitidis ATCC 33386.</title>
        <authorList>
            <consortium name="US DOE Joint Genome Institute (JGI-PGF)"/>
            <person name="Lucas S."/>
            <person name="Copeland A."/>
            <person name="Lapidus A."/>
            <person name="Glavina del Rio T."/>
            <person name="Dalin E."/>
            <person name="Tice H."/>
            <person name="Bruce D."/>
            <person name="Goodwin L."/>
            <person name="Pitluck S."/>
            <person name="Kyrpides N."/>
            <person name="Mavromatis K."/>
            <person name="Ivanova N."/>
            <person name="Mikhailova N."/>
            <person name="Sims D."/>
            <person name="Meincke L."/>
            <person name="Brettin T."/>
            <person name="Detter J.C."/>
            <person name="Han C."/>
            <person name="Larimer F."/>
            <person name="Land M."/>
            <person name="Hauser L."/>
            <person name="Markowitz V."/>
            <person name="Cheng J.F."/>
            <person name="Hugenholtz P."/>
            <person name="Woyke T."/>
            <person name="Wu D."/>
            <person name="Eisen J.A."/>
        </authorList>
    </citation>
    <scope>NUCLEOTIDE SEQUENCE [LARGE SCALE GENOMIC DNA]</scope>
    <source>
        <strain evidence="2">ATCC 33386 / NCTC 11300</strain>
    </source>
</reference>
<keyword evidence="2" id="KW-1185">Reference proteome</keyword>
<dbReference type="AlphaFoldDB" id="D1AKZ7"/>
<accession>D1AKZ7</accession>
<dbReference type="HOGENOM" id="CLU_2791586_0_0_0"/>
<dbReference type="EMBL" id="CP001739">
    <property type="protein sequence ID" value="ACZ07163.1"/>
    <property type="molecule type" value="Genomic_DNA"/>
</dbReference>
<evidence type="ECO:0000313" key="1">
    <source>
        <dbReference type="EMBL" id="ACZ07163.1"/>
    </source>
</evidence>
<reference evidence="1 2" key="2">
    <citation type="journal article" date="2010" name="Stand. Genomic Sci.">
        <title>Complete genome sequence of Sebaldella termitidis type strain (NCTC 11300).</title>
        <authorList>
            <person name="Harmon-Smith M."/>
            <person name="Celia L."/>
            <person name="Chertkov O."/>
            <person name="Lapidus A."/>
            <person name="Copeland A."/>
            <person name="Glavina Del Rio T."/>
            <person name="Nolan M."/>
            <person name="Lucas S."/>
            <person name="Tice H."/>
            <person name="Cheng J.F."/>
            <person name="Han C."/>
            <person name="Detter J.C."/>
            <person name="Bruce D."/>
            <person name="Goodwin L."/>
            <person name="Pitluck S."/>
            <person name="Pati A."/>
            <person name="Liolios K."/>
            <person name="Ivanova N."/>
            <person name="Mavromatis K."/>
            <person name="Mikhailova N."/>
            <person name="Chen A."/>
            <person name="Palaniappan K."/>
            <person name="Land M."/>
            <person name="Hauser L."/>
            <person name="Chang Y.J."/>
            <person name="Jeffries C.D."/>
            <person name="Brettin T."/>
            <person name="Goker M."/>
            <person name="Beck B."/>
            <person name="Bristow J."/>
            <person name="Eisen J.A."/>
            <person name="Markowitz V."/>
            <person name="Hugenholtz P."/>
            <person name="Kyrpides N.C."/>
            <person name="Klenk H.P."/>
            <person name="Chen F."/>
        </authorList>
    </citation>
    <scope>NUCLEOTIDE SEQUENCE [LARGE SCALE GENOMIC DNA]</scope>
    <source>
        <strain evidence="2">ATCC 33386 / NCTC 11300</strain>
    </source>
</reference>
<protein>
    <submittedName>
        <fullName evidence="1">Uncharacterized protein</fullName>
    </submittedName>
</protein>
<proteinExistence type="predicted"/>
<dbReference type="STRING" id="526218.Sterm_0278"/>
<dbReference type="Proteomes" id="UP000000845">
    <property type="component" value="Chromosome"/>
</dbReference>
<name>D1AKZ7_SEBTE</name>
<dbReference type="KEGG" id="str:Sterm_0278"/>